<evidence type="ECO:0000313" key="1">
    <source>
        <dbReference type="EMBL" id="KAF2754948.1"/>
    </source>
</evidence>
<dbReference type="Proteomes" id="UP000799437">
    <property type="component" value="Unassembled WGS sequence"/>
</dbReference>
<evidence type="ECO:0000313" key="2">
    <source>
        <dbReference type="Proteomes" id="UP000799437"/>
    </source>
</evidence>
<protein>
    <submittedName>
        <fullName evidence="1">Uncharacterized protein</fullName>
    </submittedName>
</protein>
<accession>A0A6A6VW77</accession>
<organism evidence="1 2">
    <name type="scientific">Pseudovirgaria hyperparasitica</name>
    <dbReference type="NCBI Taxonomy" id="470096"/>
    <lineage>
        <taxon>Eukaryota</taxon>
        <taxon>Fungi</taxon>
        <taxon>Dikarya</taxon>
        <taxon>Ascomycota</taxon>
        <taxon>Pezizomycotina</taxon>
        <taxon>Dothideomycetes</taxon>
        <taxon>Dothideomycetes incertae sedis</taxon>
        <taxon>Acrospermales</taxon>
        <taxon>Acrospermaceae</taxon>
        <taxon>Pseudovirgaria</taxon>
    </lineage>
</organism>
<gene>
    <name evidence="1" type="ORF">EJ05DRAFT_503265</name>
</gene>
<keyword evidence="2" id="KW-1185">Reference proteome</keyword>
<name>A0A6A6VW77_9PEZI</name>
<proteinExistence type="predicted"/>
<dbReference type="AlphaFoldDB" id="A0A6A6VW77"/>
<dbReference type="RefSeq" id="XP_033597399.1">
    <property type="nucleotide sequence ID" value="XM_033747397.1"/>
</dbReference>
<dbReference type="EMBL" id="ML996578">
    <property type="protein sequence ID" value="KAF2754948.1"/>
    <property type="molecule type" value="Genomic_DNA"/>
</dbReference>
<reference evidence="1" key="1">
    <citation type="journal article" date="2020" name="Stud. Mycol.">
        <title>101 Dothideomycetes genomes: a test case for predicting lifestyles and emergence of pathogens.</title>
        <authorList>
            <person name="Haridas S."/>
            <person name="Albert R."/>
            <person name="Binder M."/>
            <person name="Bloem J."/>
            <person name="Labutti K."/>
            <person name="Salamov A."/>
            <person name="Andreopoulos B."/>
            <person name="Baker S."/>
            <person name="Barry K."/>
            <person name="Bills G."/>
            <person name="Bluhm B."/>
            <person name="Cannon C."/>
            <person name="Castanera R."/>
            <person name="Culley D."/>
            <person name="Daum C."/>
            <person name="Ezra D."/>
            <person name="Gonzalez J."/>
            <person name="Henrissat B."/>
            <person name="Kuo A."/>
            <person name="Liang C."/>
            <person name="Lipzen A."/>
            <person name="Lutzoni F."/>
            <person name="Magnuson J."/>
            <person name="Mondo S."/>
            <person name="Nolan M."/>
            <person name="Ohm R."/>
            <person name="Pangilinan J."/>
            <person name="Park H.-J."/>
            <person name="Ramirez L."/>
            <person name="Alfaro M."/>
            <person name="Sun H."/>
            <person name="Tritt A."/>
            <person name="Yoshinaga Y."/>
            <person name="Zwiers L.-H."/>
            <person name="Turgeon B."/>
            <person name="Goodwin S."/>
            <person name="Spatafora J."/>
            <person name="Crous P."/>
            <person name="Grigoriev I."/>
        </authorList>
    </citation>
    <scope>NUCLEOTIDE SEQUENCE</scope>
    <source>
        <strain evidence="1">CBS 121739</strain>
    </source>
</reference>
<dbReference type="GeneID" id="54488451"/>
<sequence>MSKARNSNRDNLDARHSEDLKEPLYAKTAHFPPPRSASEGSATQLRACSWTSKGNIPFLLTGLGSRACDYIFSWQTENCCSPSVTKLQL</sequence>